<evidence type="ECO:0000256" key="8">
    <source>
        <dbReference type="ARBA" id="ARBA00052101"/>
    </source>
</evidence>
<reference evidence="13 14" key="1">
    <citation type="submission" date="2013-03" db="EMBL/GenBank/DDBJ databases">
        <title>Salinisphaera hydrothermalis C41B8 Genome Sequencing.</title>
        <authorList>
            <person name="Li C."/>
            <person name="Lai Q."/>
            <person name="Shao Z."/>
        </authorList>
    </citation>
    <scope>NUCLEOTIDE SEQUENCE [LARGE SCALE GENOMIC DNA]</scope>
    <source>
        <strain evidence="13 14">C41B8</strain>
    </source>
</reference>
<feature type="binding site" evidence="9">
    <location>
        <position position="84"/>
    </location>
    <ligand>
        <name>glycerol</name>
        <dbReference type="ChEBI" id="CHEBI:17754"/>
    </ligand>
</feature>
<feature type="binding site" evidence="9">
    <location>
        <position position="314"/>
    </location>
    <ligand>
        <name>ATP</name>
        <dbReference type="ChEBI" id="CHEBI:30616"/>
    </ligand>
</feature>
<feature type="binding site" evidence="9">
    <location>
        <position position="13"/>
    </location>
    <ligand>
        <name>sn-glycerol 3-phosphate</name>
        <dbReference type="ChEBI" id="CHEBI:57597"/>
    </ligand>
</feature>
<evidence type="ECO:0000256" key="4">
    <source>
        <dbReference type="ARBA" id="ARBA00022741"/>
    </source>
</evidence>
<dbReference type="CDD" id="cd07786">
    <property type="entry name" value="FGGY_EcGK_like"/>
    <property type="match status" value="1"/>
</dbReference>
<feature type="domain" description="Carbohydrate kinase FGGY N-terminal" evidence="11">
    <location>
        <begin position="5"/>
        <end position="252"/>
    </location>
</feature>
<evidence type="ECO:0000256" key="6">
    <source>
        <dbReference type="ARBA" id="ARBA00022798"/>
    </source>
</evidence>
<comment type="function">
    <text evidence="9">Key enzyme in the regulation of glycerol uptake and metabolism. Catalyzes the phosphorylation of glycerol to yield sn-glycerol 3-phosphate.</text>
</comment>
<dbReference type="InterPro" id="IPR000577">
    <property type="entry name" value="Carb_kinase_FGGY"/>
</dbReference>
<feature type="binding site" evidence="9">
    <location>
        <position position="246"/>
    </location>
    <ligand>
        <name>glycerol</name>
        <dbReference type="ChEBI" id="CHEBI:17754"/>
    </ligand>
</feature>
<feature type="binding site" evidence="9">
    <location>
        <position position="267"/>
    </location>
    <ligand>
        <name>ADP</name>
        <dbReference type="ChEBI" id="CHEBI:456216"/>
    </ligand>
</feature>
<evidence type="ECO:0000256" key="7">
    <source>
        <dbReference type="ARBA" id="ARBA00022840"/>
    </source>
</evidence>
<dbReference type="Pfam" id="PF00370">
    <property type="entry name" value="FGGY_N"/>
    <property type="match status" value="1"/>
</dbReference>
<feature type="binding site" evidence="9">
    <location>
        <position position="415"/>
    </location>
    <ligand>
        <name>ADP</name>
        <dbReference type="ChEBI" id="CHEBI:456216"/>
    </ligand>
</feature>
<dbReference type="Proteomes" id="UP000028302">
    <property type="component" value="Unassembled WGS sequence"/>
</dbReference>
<organism evidence="13 14">
    <name type="scientific">Salinisphaera hydrothermalis (strain C41B8)</name>
    <dbReference type="NCBI Taxonomy" id="1304275"/>
    <lineage>
        <taxon>Bacteria</taxon>
        <taxon>Pseudomonadati</taxon>
        <taxon>Pseudomonadota</taxon>
        <taxon>Gammaproteobacteria</taxon>
        <taxon>Salinisphaerales</taxon>
        <taxon>Salinisphaeraceae</taxon>
        <taxon>Salinisphaera</taxon>
    </lineage>
</organism>
<feature type="binding site" evidence="9">
    <location>
        <position position="13"/>
    </location>
    <ligand>
        <name>ADP</name>
        <dbReference type="ChEBI" id="CHEBI:456216"/>
    </ligand>
</feature>
<dbReference type="GO" id="GO:0006072">
    <property type="term" value="P:glycerol-3-phosphate metabolic process"/>
    <property type="evidence" value="ECO:0007669"/>
    <property type="project" value="InterPro"/>
</dbReference>
<dbReference type="HAMAP" id="MF_00186">
    <property type="entry name" value="Glycerol_kin"/>
    <property type="match status" value="1"/>
</dbReference>
<dbReference type="GO" id="GO:0005829">
    <property type="term" value="C:cytosol"/>
    <property type="evidence" value="ECO:0007669"/>
    <property type="project" value="UniProtKB-ARBA"/>
</dbReference>
<evidence type="ECO:0000256" key="2">
    <source>
        <dbReference type="ARBA" id="ARBA00009156"/>
    </source>
</evidence>
<comment type="catalytic activity">
    <reaction evidence="8 9">
        <text>glycerol + ATP = sn-glycerol 3-phosphate + ADP + H(+)</text>
        <dbReference type="Rhea" id="RHEA:21644"/>
        <dbReference type="ChEBI" id="CHEBI:15378"/>
        <dbReference type="ChEBI" id="CHEBI:17754"/>
        <dbReference type="ChEBI" id="CHEBI:30616"/>
        <dbReference type="ChEBI" id="CHEBI:57597"/>
        <dbReference type="ChEBI" id="CHEBI:456216"/>
        <dbReference type="EC" id="2.7.1.30"/>
    </reaction>
</comment>
<dbReference type="Pfam" id="PF02782">
    <property type="entry name" value="FGGY_C"/>
    <property type="match status" value="1"/>
</dbReference>
<evidence type="ECO:0000259" key="11">
    <source>
        <dbReference type="Pfam" id="PF00370"/>
    </source>
</evidence>
<feature type="binding site" evidence="9">
    <location>
        <position position="135"/>
    </location>
    <ligand>
        <name>sn-glycerol 3-phosphate</name>
        <dbReference type="ChEBI" id="CHEBI:57597"/>
    </ligand>
</feature>
<feature type="binding site" evidence="9">
    <location>
        <position position="245"/>
    </location>
    <ligand>
        <name>sn-glycerol 3-phosphate</name>
        <dbReference type="ChEBI" id="CHEBI:57597"/>
    </ligand>
</feature>
<dbReference type="PIRSF" id="PIRSF000538">
    <property type="entry name" value="GlpK"/>
    <property type="match status" value="1"/>
</dbReference>
<dbReference type="PROSITE" id="PS00445">
    <property type="entry name" value="FGGY_KINASES_2"/>
    <property type="match status" value="1"/>
</dbReference>
<dbReference type="GO" id="GO:0004370">
    <property type="term" value="F:glycerol kinase activity"/>
    <property type="evidence" value="ECO:0007669"/>
    <property type="project" value="UniProtKB-UniRule"/>
</dbReference>
<evidence type="ECO:0000256" key="1">
    <source>
        <dbReference type="ARBA" id="ARBA00005190"/>
    </source>
</evidence>
<feature type="binding site" evidence="9">
    <location>
        <position position="411"/>
    </location>
    <ligand>
        <name>ATP</name>
        <dbReference type="ChEBI" id="CHEBI:30616"/>
    </ligand>
</feature>
<feature type="binding site" evidence="9">
    <location>
        <position position="17"/>
    </location>
    <ligand>
        <name>ADP</name>
        <dbReference type="ChEBI" id="CHEBI:456216"/>
    </ligand>
</feature>
<feature type="binding site" evidence="9">
    <location>
        <position position="135"/>
    </location>
    <ligand>
        <name>glycerol</name>
        <dbReference type="ChEBI" id="CHEBI:17754"/>
    </ligand>
</feature>
<evidence type="ECO:0000256" key="9">
    <source>
        <dbReference type="HAMAP-Rule" id="MF_00186"/>
    </source>
</evidence>
<evidence type="ECO:0000313" key="13">
    <source>
        <dbReference type="EMBL" id="KEZ76838.1"/>
    </source>
</evidence>
<dbReference type="PROSITE" id="PS00933">
    <property type="entry name" value="FGGY_KINASES_1"/>
    <property type="match status" value="1"/>
</dbReference>
<keyword evidence="14" id="KW-1185">Reference proteome</keyword>
<evidence type="ECO:0000256" key="5">
    <source>
        <dbReference type="ARBA" id="ARBA00022777"/>
    </source>
</evidence>
<feature type="binding site" evidence="9">
    <location>
        <position position="14"/>
    </location>
    <ligand>
        <name>ATP</name>
        <dbReference type="ChEBI" id="CHEBI:30616"/>
    </ligand>
</feature>
<dbReference type="PATRIC" id="fig|1304275.5.peg.2614"/>
<feature type="binding site" evidence="9">
    <location>
        <position position="310"/>
    </location>
    <ligand>
        <name>ADP</name>
        <dbReference type="ChEBI" id="CHEBI:456216"/>
    </ligand>
</feature>
<dbReference type="InterPro" id="IPR043129">
    <property type="entry name" value="ATPase_NBD"/>
</dbReference>
<dbReference type="EC" id="2.7.1.30" evidence="9"/>
<keyword evidence="4 9" id="KW-0547">Nucleotide-binding</keyword>
<accession>A0A084IJF4</accession>
<dbReference type="PANTHER" id="PTHR10196:SF69">
    <property type="entry name" value="GLYCEROL KINASE"/>
    <property type="match status" value="1"/>
</dbReference>
<feature type="binding site" evidence="9">
    <location>
        <position position="84"/>
    </location>
    <ligand>
        <name>sn-glycerol 3-phosphate</name>
        <dbReference type="ChEBI" id="CHEBI:57597"/>
    </ligand>
</feature>
<dbReference type="RefSeq" id="WP_037338890.1">
    <property type="nucleotide sequence ID" value="NZ_APNK01000021.1"/>
</dbReference>
<comment type="pathway">
    <text evidence="1 9">Polyol metabolism; glycerol degradation via glycerol kinase pathway; sn-glycerol 3-phosphate from glycerol: step 1/1.</text>
</comment>
<name>A0A084IJF4_SALHC</name>
<gene>
    <name evidence="9 13" type="primary">glpK</name>
    <name evidence="13" type="ORF">C41B8_12810</name>
</gene>
<sequence>MDKKYILAIDQGTTSSRSMLFDRQGRIAGIAQREFEQIFPRPGWVEHNPRDIMTSVLTTLTELINNTQVDVSEIAGIGITNQRETTVVWDKKTGQPVYNAIVWQSRHSAEICDELREAGHAEMIRDKTGLVIDAYFSGTKLKWIFDNVDGVKQKADNGELLFGTIDSWLVWNLTGGEVHVTDVTNASRTMMFNIRDRQWDPELLELFGVPESMLPEVKSSSEVYGHVLPKYFFGNKLPIAGMAGDQQAALFGQACFEPGMAKNTYGTGCFTLMNTGTEATASENGLLTTIGWEIDGTIEYALEGSVFVAGSVIQWLRDGLRMLGKASDSEAYAERAGDNDGVYMVPAFTGLGAPYWDSNVRGAMFGLSRGTTKEHFIRAAVESIAYQSADVLRAMQADADLNLAELRTDGGAIANDFLAQFQANILGVDVLRSEVSETTALGAAYLAGLAVGFWESREQIAEQWAVETRFKPDMSSEKREELIAGWKRAVQATMGFRVDS</sequence>
<comment type="activity regulation">
    <text evidence="9">Inhibited by fructose 1,6-bisphosphate (FBP).</text>
</comment>
<dbReference type="GO" id="GO:0005524">
    <property type="term" value="F:ATP binding"/>
    <property type="evidence" value="ECO:0007669"/>
    <property type="project" value="UniProtKB-UniRule"/>
</dbReference>
<dbReference type="PANTHER" id="PTHR10196">
    <property type="entry name" value="SUGAR KINASE"/>
    <property type="match status" value="1"/>
</dbReference>
<evidence type="ECO:0000259" key="12">
    <source>
        <dbReference type="Pfam" id="PF02782"/>
    </source>
</evidence>
<evidence type="ECO:0000256" key="3">
    <source>
        <dbReference type="ARBA" id="ARBA00022679"/>
    </source>
</evidence>
<evidence type="ECO:0000256" key="10">
    <source>
        <dbReference type="RuleBase" id="RU003733"/>
    </source>
</evidence>
<dbReference type="EMBL" id="APNK01000021">
    <property type="protein sequence ID" value="KEZ76838.1"/>
    <property type="molecule type" value="Genomic_DNA"/>
</dbReference>
<feature type="binding site" evidence="9">
    <location>
        <position position="15"/>
    </location>
    <ligand>
        <name>ATP</name>
        <dbReference type="ChEBI" id="CHEBI:30616"/>
    </ligand>
</feature>
<dbReference type="FunFam" id="3.30.420.40:FF:000007">
    <property type="entry name" value="Glycerol kinase"/>
    <property type="match status" value="1"/>
</dbReference>
<dbReference type="OrthoDB" id="9805576at2"/>
<dbReference type="InterPro" id="IPR018483">
    <property type="entry name" value="Carb_kinase_FGGY_CS"/>
</dbReference>
<dbReference type="Gene3D" id="3.30.420.40">
    <property type="match status" value="2"/>
</dbReference>
<feature type="binding site" evidence="9">
    <location>
        <position position="83"/>
    </location>
    <ligand>
        <name>glycerol</name>
        <dbReference type="ChEBI" id="CHEBI:17754"/>
    </ligand>
</feature>
<keyword evidence="7 9" id="KW-0067">ATP-binding</keyword>
<feature type="binding site" evidence="9">
    <location>
        <position position="13"/>
    </location>
    <ligand>
        <name>ATP</name>
        <dbReference type="ChEBI" id="CHEBI:30616"/>
    </ligand>
</feature>
<dbReference type="InterPro" id="IPR018484">
    <property type="entry name" value="FGGY_N"/>
</dbReference>
<dbReference type="eggNOG" id="COG0554">
    <property type="taxonomic scope" value="Bacteria"/>
</dbReference>
<dbReference type="InterPro" id="IPR018485">
    <property type="entry name" value="FGGY_C"/>
</dbReference>
<feature type="binding site" evidence="9">
    <location>
        <position position="310"/>
    </location>
    <ligand>
        <name>ATP</name>
        <dbReference type="ChEBI" id="CHEBI:30616"/>
    </ligand>
</feature>
<dbReference type="GO" id="GO:0019563">
    <property type="term" value="P:glycerol catabolic process"/>
    <property type="evidence" value="ECO:0007669"/>
    <property type="project" value="UniProtKB-UniRule"/>
</dbReference>
<feature type="binding site" evidence="9">
    <location>
        <position position="411"/>
    </location>
    <ligand>
        <name>ADP</name>
        <dbReference type="ChEBI" id="CHEBI:456216"/>
    </ligand>
</feature>
<keyword evidence="6 9" id="KW-0319">Glycerol metabolism</keyword>
<comment type="similarity">
    <text evidence="2 9 10">Belongs to the FGGY kinase family.</text>
</comment>
<comment type="caution">
    <text evidence="13">The sequence shown here is derived from an EMBL/GenBank/DDBJ whole genome shotgun (WGS) entry which is preliminary data.</text>
</comment>
<dbReference type="InterPro" id="IPR005999">
    <property type="entry name" value="Glycerol_kin"/>
</dbReference>
<dbReference type="STRING" id="1304275.C41B8_12810"/>
<feature type="binding site" evidence="9">
    <location>
        <position position="267"/>
    </location>
    <ligand>
        <name>ATP</name>
        <dbReference type="ChEBI" id="CHEBI:30616"/>
    </ligand>
</feature>
<feature type="binding site" evidence="9">
    <location>
        <position position="245"/>
    </location>
    <ligand>
        <name>glycerol</name>
        <dbReference type="ChEBI" id="CHEBI:17754"/>
    </ligand>
</feature>
<evidence type="ECO:0000313" key="14">
    <source>
        <dbReference type="Proteomes" id="UP000028302"/>
    </source>
</evidence>
<protein>
    <recommendedName>
        <fullName evidence="9">Glycerol kinase</fullName>
        <ecNumber evidence="9">2.7.1.30</ecNumber>
    </recommendedName>
    <alternativeName>
        <fullName evidence="9">ATP:glycerol 3-phosphotransferase</fullName>
    </alternativeName>
    <alternativeName>
        <fullName evidence="9">Glycerokinase</fullName>
        <shortName evidence="9">GK</shortName>
    </alternativeName>
</protein>
<keyword evidence="5 9" id="KW-0418">Kinase</keyword>
<dbReference type="UniPathway" id="UPA00618">
    <property type="reaction ID" value="UER00672"/>
</dbReference>
<dbReference type="FunFam" id="3.30.420.40:FF:000008">
    <property type="entry name" value="Glycerol kinase"/>
    <property type="match status" value="1"/>
</dbReference>
<feature type="binding site" evidence="9">
    <location>
        <position position="83"/>
    </location>
    <ligand>
        <name>sn-glycerol 3-phosphate</name>
        <dbReference type="ChEBI" id="CHEBI:57597"/>
    </ligand>
</feature>
<feature type="domain" description="Carbohydrate kinase FGGY C-terminal" evidence="12">
    <location>
        <begin position="262"/>
        <end position="450"/>
    </location>
</feature>
<dbReference type="AlphaFoldDB" id="A0A084IJF4"/>
<keyword evidence="3 9" id="KW-0808">Transferase</keyword>
<dbReference type="NCBIfam" id="TIGR01311">
    <property type="entry name" value="glycerol_kin"/>
    <property type="match status" value="1"/>
</dbReference>
<proteinExistence type="inferred from homology"/>
<dbReference type="NCBIfam" id="NF000756">
    <property type="entry name" value="PRK00047.1"/>
    <property type="match status" value="1"/>
</dbReference>
<dbReference type="SUPFAM" id="SSF53067">
    <property type="entry name" value="Actin-like ATPase domain"/>
    <property type="match status" value="2"/>
</dbReference>